<feature type="region of interest" description="Disordered" evidence="1">
    <location>
        <begin position="1"/>
        <end position="22"/>
    </location>
</feature>
<dbReference type="EMBL" id="REGN01004252">
    <property type="protein sequence ID" value="RNA18374.1"/>
    <property type="molecule type" value="Genomic_DNA"/>
</dbReference>
<dbReference type="Proteomes" id="UP000276133">
    <property type="component" value="Unassembled WGS sequence"/>
</dbReference>
<sequence>MEKKISKNGAQMPIRSLSDPSLAKNKVQEDDLVSLDIKKYINDQVIMMSLKKINNGKVIDKSQQTEIYESFVNKRMKINVFCHICLNIAKPRPYNSIDLQIII</sequence>
<comment type="caution">
    <text evidence="2">The sequence shown here is derived from an EMBL/GenBank/DDBJ whole genome shotgun (WGS) entry which is preliminary data.</text>
</comment>
<gene>
    <name evidence="2" type="ORF">BpHYR1_005352</name>
</gene>
<evidence type="ECO:0000313" key="3">
    <source>
        <dbReference type="Proteomes" id="UP000276133"/>
    </source>
</evidence>
<evidence type="ECO:0000313" key="2">
    <source>
        <dbReference type="EMBL" id="RNA18374.1"/>
    </source>
</evidence>
<reference evidence="2 3" key="1">
    <citation type="journal article" date="2018" name="Sci. Rep.">
        <title>Genomic signatures of local adaptation to the degree of environmental predictability in rotifers.</title>
        <authorList>
            <person name="Franch-Gras L."/>
            <person name="Hahn C."/>
            <person name="Garcia-Roger E.M."/>
            <person name="Carmona M.J."/>
            <person name="Serra M."/>
            <person name="Gomez A."/>
        </authorList>
    </citation>
    <scope>NUCLEOTIDE SEQUENCE [LARGE SCALE GENOMIC DNA]</scope>
    <source>
        <strain evidence="2">HYR1</strain>
    </source>
</reference>
<accession>A0A3M7R4S7</accession>
<organism evidence="2 3">
    <name type="scientific">Brachionus plicatilis</name>
    <name type="common">Marine rotifer</name>
    <name type="synonym">Brachionus muelleri</name>
    <dbReference type="NCBI Taxonomy" id="10195"/>
    <lineage>
        <taxon>Eukaryota</taxon>
        <taxon>Metazoa</taxon>
        <taxon>Spiralia</taxon>
        <taxon>Gnathifera</taxon>
        <taxon>Rotifera</taxon>
        <taxon>Eurotatoria</taxon>
        <taxon>Monogononta</taxon>
        <taxon>Pseudotrocha</taxon>
        <taxon>Ploima</taxon>
        <taxon>Brachionidae</taxon>
        <taxon>Brachionus</taxon>
    </lineage>
</organism>
<dbReference type="AlphaFoldDB" id="A0A3M7R4S7"/>
<evidence type="ECO:0000256" key="1">
    <source>
        <dbReference type="SAM" id="MobiDB-lite"/>
    </source>
</evidence>
<protein>
    <submittedName>
        <fullName evidence="2">Uncharacterized protein</fullName>
    </submittedName>
</protein>
<keyword evidence="3" id="KW-1185">Reference proteome</keyword>
<proteinExistence type="predicted"/>
<name>A0A3M7R4S7_BRAPC</name>